<gene>
    <name evidence="4" type="primary">rplQ</name>
    <name evidence="6" type="ORF">UV20_C0001G0112</name>
</gene>
<comment type="similarity">
    <text evidence="1 4 5">Belongs to the bacterial ribosomal protein bL17 family.</text>
</comment>
<dbReference type="PANTHER" id="PTHR14413:SF16">
    <property type="entry name" value="LARGE RIBOSOMAL SUBUNIT PROTEIN BL17M"/>
    <property type="match status" value="1"/>
</dbReference>
<evidence type="ECO:0000256" key="5">
    <source>
        <dbReference type="RuleBase" id="RU000660"/>
    </source>
</evidence>
<keyword evidence="3 4" id="KW-0687">Ribonucleoprotein</keyword>
<dbReference type="EMBL" id="LCDO01000001">
    <property type="protein sequence ID" value="KKS57472.1"/>
    <property type="molecule type" value="Genomic_DNA"/>
</dbReference>
<dbReference type="GO" id="GO:0022625">
    <property type="term" value="C:cytosolic large ribosomal subunit"/>
    <property type="evidence" value="ECO:0007669"/>
    <property type="project" value="TreeGrafter"/>
</dbReference>
<evidence type="ECO:0000256" key="2">
    <source>
        <dbReference type="ARBA" id="ARBA00022980"/>
    </source>
</evidence>
<organism evidence="6 7">
    <name type="scientific">Candidatus Magasanikbacteria bacterium GW2011_GWA2_42_32</name>
    <dbReference type="NCBI Taxonomy" id="1619039"/>
    <lineage>
        <taxon>Bacteria</taxon>
        <taxon>Candidatus Magasanikiibacteriota</taxon>
    </lineage>
</organism>
<evidence type="ECO:0000313" key="7">
    <source>
        <dbReference type="Proteomes" id="UP000034837"/>
    </source>
</evidence>
<comment type="subunit">
    <text evidence="4">Part of the 50S ribosomal subunit. Contacts protein L32.</text>
</comment>
<name>A0A0G1A8U7_9BACT</name>
<dbReference type="SUPFAM" id="SSF64263">
    <property type="entry name" value="Prokaryotic ribosomal protein L17"/>
    <property type="match status" value="1"/>
</dbReference>
<dbReference type="HAMAP" id="MF_01368">
    <property type="entry name" value="Ribosomal_bL17"/>
    <property type="match status" value="1"/>
</dbReference>
<protein>
    <recommendedName>
        <fullName evidence="4">Large ribosomal subunit protein bL17</fullName>
    </recommendedName>
</protein>
<reference evidence="6 7" key="1">
    <citation type="journal article" date="2015" name="Nature">
        <title>rRNA introns, odd ribosomes, and small enigmatic genomes across a large radiation of phyla.</title>
        <authorList>
            <person name="Brown C.T."/>
            <person name="Hug L.A."/>
            <person name="Thomas B.C."/>
            <person name="Sharon I."/>
            <person name="Castelle C.J."/>
            <person name="Singh A."/>
            <person name="Wilkins M.J."/>
            <person name="Williams K.H."/>
            <person name="Banfield J.F."/>
        </authorList>
    </citation>
    <scope>NUCLEOTIDE SEQUENCE [LARGE SCALE GENOMIC DNA]</scope>
</reference>
<dbReference type="InterPro" id="IPR000456">
    <property type="entry name" value="Ribosomal_bL17"/>
</dbReference>
<dbReference type="GO" id="GO:0006412">
    <property type="term" value="P:translation"/>
    <property type="evidence" value="ECO:0007669"/>
    <property type="project" value="UniProtKB-UniRule"/>
</dbReference>
<dbReference type="NCBIfam" id="TIGR00059">
    <property type="entry name" value="L17"/>
    <property type="match status" value="1"/>
</dbReference>
<dbReference type="PANTHER" id="PTHR14413">
    <property type="entry name" value="RIBOSOMAL PROTEIN L17"/>
    <property type="match status" value="1"/>
</dbReference>
<dbReference type="Proteomes" id="UP000034837">
    <property type="component" value="Unassembled WGS sequence"/>
</dbReference>
<dbReference type="Pfam" id="PF01196">
    <property type="entry name" value="Ribosomal_L17"/>
    <property type="match status" value="1"/>
</dbReference>
<evidence type="ECO:0000256" key="4">
    <source>
        <dbReference type="HAMAP-Rule" id="MF_01368"/>
    </source>
</evidence>
<comment type="caution">
    <text evidence="6">The sequence shown here is derived from an EMBL/GenBank/DDBJ whole genome shotgun (WGS) entry which is preliminary data.</text>
</comment>
<dbReference type="InterPro" id="IPR036373">
    <property type="entry name" value="Ribosomal_bL17_sf"/>
</dbReference>
<sequence length="116" mass="13048">MRHQKKKVTLDRKKAPREALLKNLTASVILYEKVKTTRAKAKAVQPLVEKMITLGKKGTLTARRELLSFLPTENPVKKIMEDLGKRYAGRTGGYTRIIKLGTRQGDAAEMVTIELV</sequence>
<dbReference type="AlphaFoldDB" id="A0A0G1A8U7"/>
<proteinExistence type="inferred from homology"/>
<evidence type="ECO:0000256" key="3">
    <source>
        <dbReference type="ARBA" id="ARBA00023274"/>
    </source>
</evidence>
<accession>A0A0G1A8U7</accession>
<dbReference type="PATRIC" id="fig|1619039.3.peg.119"/>
<keyword evidence="2 4" id="KW-0689">Ribosomal protein</keyword>
<evidence type="ECO:0000313" key="6">
    <source>
        <dbReference type="EMBL" id="KKS57472.1"/>
    </source>
</evidence>
<dbReference type="Gene3D" id="3.90.1030.10">
    <property type="entry name" value="Ribosomal protein L17"/>
    <property type="match status" value="1"/>
</dbReference>
<evidence type="ECO:0000256" key="1">
    <source>
        <dbReference type="ARBA" id="ARBA00008777"/>
    </source>
</evidence>
<dbReference type="GO" id="GO:0003735">
    <property type="term" value="F:structural constituent of ribosome"/>
    <property type="evidence" value="ECO:0007669"/>
    <property type="project" value="InterPro"/>
</dbReference>